<feature type="domain" description="AIG1-type G" evidence="6">
    <location>
        <begin position="206"/>
        <end position="409"/>
    </location>
</feature>
<dbReference type="PANTHER" id="PTHR10903">
    <property type="entry name" value="GTPASE, IMAP FAMILY MEMBER-RELATED"/>
    <property type="match status" value="1"/>
</dbReference>
<evidence type="ECO:0000256" key="1">
    <source>
        <dbReference type="ARBA" id="ARBA00008535"/>
    </source>
</evidence>
<dbReference type="PROSITE" id="PS51720">
    <property type="entry name" value="G_AIG1"/>
    <property type="match status" value="1"/>
</dbReference>
<feature type="transmembrane region" description="Helical" evidence="5">
    <location>
        <begin position="434"/>
        <end position="453"/>
    </location>
</feature>
<dbReference type="Proteomes" id="UP001474421">
    <property type="component" value="Unassembled WGS sequence"/>
</dbReference>
<organism evidence="7 8">
    <name type="scientific">Crotalus adamanteus</name>
    <name type="common">Eastern diamondback rattlesnake</name>
    <dbReference type="NCBI Taxonomy" id="8729"/>
    <lineage>
        <taxon>Eukaryota</taxon>
        <taxon>Metazoa</taxon>
        <taxon>Chordata</taxon>
        <taxon>Craniata</taxon>
        <taxon>Vertebrata</taxon>
        <taxon>Euteleostomi</taxon>
        <taxon>Lepidosauria</taxon>
        <taxon>Squamata</taxon>
        <taxon>Bifurcata</taxon>
        <taxon>Unidentata</taxon>
        <taxon>Episquamata</taxon>
        <taxon>Toxicofera</taxon>
        <taxon>Serpentes</taxon>
        <taxon>Colubroidea</taxon>
        <taxon>Viperidae</taxon>
        <taxon>Crotalinae</taxon>
        <taxon>Crotalus</taxon>
    </lineage>
</organism>
<evidence type="ECO:0000256" key="2">
    <source>
        <dbReference type="ARBA" id="ARBA00022741"/>
    </source>
</evidence>
<feature type="region of interest" description="Disordered" evidence="4">
    <location>
        <begin position="113"/>
        <end position="202"/>
    </location>
</feature>
<proteinExistence type="inferred from homology"/>
<keyword evidence="2" id="KW-0547">Nucleotide-binding</keyword>
<comment type="similarity">
    <text evidence="1">Belongs to the TRAFAC class TrmE-Era-EngA-EngB-Septin-like GTPase superfamily. AIG1/Toc34/Toc159-like paraseptin GTPase family. IAN subfamily.</text>
</comment>
<sequence>MREGGPSCMATRLFAKLPSVSSSGRRRRKGQLSSGQRSLGLSLASTPALIGPCLFHIPPRPNSLSPPLCDPFPPLSPLNWRPAPSLPSLPPPSSRERSHIWIADESESLSALALRGNHGPGPAAPHPRFPSAARPRPSGRGKGSGAAPRAQQLLIGPGAGRSRPRAGFAAAAAAQSRPRASAARNQLPAHRTHPGTMEEENSLGDAGEFRLILVGKTGGGKSATGNTILGRPVFKSILAPQGTTLSCQRGQGRWQDRQISVVDTPAICDSEITSERVKNEIKACVQLSRPGPHALIFVTQVGRFTAEDAAAAKRVWEIFGVESAGHTVVVFTCKEDLGGGSLQEYVQKSDNRNLRGLIRRCGNRFCGFNNKAAGAERERQVAELMGMVQSVSANGRKHYVIREVPVGGQHARTPLQDPKDRERASEGYSKKTRVWIGLVGMVVVIVIVIVLAVKLS</sequence>
<feature type="compositionally biased region" description="Low complexity" evidence="4">
    <location>
        <begin position="165"/>
        <end position="184"/>
    </location>
</feature>
<dbReference type="EMBL" id="JAOTOJ010000008">
    <property type="protein sequence ID" value="KAK9395902.1"/>
    <property type="molecule type" value="Genomic_DNA"/>
</dbReference>
<keyword evidence="8" id="KW-1185">Reference proteome</keyword>
<name>A0AAW1B1V8_CROAD</name>
<keyword evidence="5" id="KW-0472">Membrane</keyword>
<protein>
    <submittedName>
        <fullName evidence="7">GTPase IMAP family member 2-like</fullName>
    </submittedName>
</protein>
<dbReference type="GO" id="GO:0005525">
    <property type="term" value="F:GTP binding"/>
    <property type="evidence" value="ECO:0007669"/>
    <property type="project" value="UniProtKB-KW"/>
</dbReference>
<keyword evidence="3" id="KW-0342">GTP-binding</keyword>
<dbReference type="InterPro" id="IPR027417">
    <property type="entry name" value="P-loop_NTPase"/>
</dbReference>
<evidence type="ECO:0000259" key="6">
    <source>
        <dbReference type="PROSITE" id="PS51720"/>
    </source>
</evidence>
<feature type="region of interest" description="Disordered" evidence="4">
    <location>
        <begin position="19"/>
        <end position="38"/>
    </location>
</feature>
<gene>
    <name evidence="7" type="ORF">NXF25_019263</name>
</gene>
<dbReference type="FunFam" id="3.40.50.300:FF:000366">
    <property type="entry name" value="GTPase, IMAP family member 2"/>
    <property type="match status" value="1"/>
</dbReference>
<dbReference type="InterPro" id="IPR045058">
    <property type="entry name" value="GIMA/IAN/Toc"/>
</dbReference>
<dbReference type="SUPFAM" id="SSF52540">
    <property type="entry name" value="P-loop containing nucleoside triphosphate hydrolases"/>
    <property type="match status" value="1"/>
</dbReference>
<accession>A0AAW1B1V8</accession>
<dbReference type="Pfam" id="PF04548">
    <property type="entry name" value="AIG1"/>
    <property type="match status" value="1"/>
</dbReference>
<comment type="caution">
    <text evidence="7">The sequence shown here is derived from an EMBL/GenBank/DDBJ whole genome shotgun (WGS) entry which is preliminary data.</text>
</comment>
<feature type="compositionally biased region" description="Low complexity" evidence="4">
    <location>
        <begin position="129"/>
        <end position="138"/>
    </location>
</feature>
<keyword evidence="5" id="KW-1133">Transmembrane helix</keyword>
<evidence type="ECO:0000256" key="3">
    <source>
        <dbReference type="ARBA" id="ARBA00023134"/>
    </source>
</evidence>
<evidence type="ECO:0000256" key="4">
    <source>
        <dbReference type="SAM" id="MobiDB-lite"/>
    </source>
</evidence>
<keyword evidence="5" id="KW-0812">Transmembrane</keyword>
<evidence type="ECO:0000313" key="8">
    <source>
        <dbReference type="Proteomes" id="UP001474421"/>
    </source>
</evidence>
<dbReference type="Gene3D" id="3.40.50.300">
    <property type="entry name" value="P-loop containing nucleotide triphosphate hydrolases"/>
    <property type="match status" value="1"/>
</dbReference>
<dbReference type="AlphaFoldDB" id="A0AAW1B1V8"/>
<dbReference type="CDD" id="cd01852">
    <property type="entry name" value="AIG1"/>
    <property type="match status" value="1"/>
</dbReference>
<evidence type="ECO:0000256" key="5">
    <source>
        <dbReference type="SAM" id="Phobius"/>
    </source>
</evidence>
<reference evidence="7 8" key="1">
    <citation type="journal article" date="2024" name="Proc. Natl. Acad. Sci. U.S.A.">
        <title>The genetic regulatory architecture and epigenomic basis for age-related changes in rattlesnake venom.</title>
        <authorList>
            <person name="Hogan M.P."/>
            <person name="Holding M.L."/>
            <person name="Nystrom G.S."/>
            <person name="Colston T.J."/>
            <person name="Bartlett D.A."/>
            <person name="Mason A.J."/>
            <person name="Ellsworth S.A."/>
            <person name="Rautsaw R.M."/>
            <person name="Lawrence K.C."/>
            <person name="Strickland J.L."/>
            <person name="He B."/>
            <person name="Fraser P."/>
            <person name="Margres M.J."/>
            <person name="Gilbert D.M."/>
            <person name="Gibbs H.L."/>
            <person name="Parkinson C.L."/>
            <person name="Rokyta D.R."/>
        </authorList>
    </citation>
    <scope>NUCLEOTIDE SEQUENCE [LARGE SCALE GENOMIC DNA]</scope>
    <source>
        <strain evidence="7">DRR0105</strain>
    </source>
</reference>
<evidence type="ECO:0000313" key="7">
    <source>
        <dbReference type="EMBL" id="KAK9395902.1"/>
    </source>
</evidence>
<dbReference type="InterPro" id="IPR006703">
    <property type="entry name" value="G_AIG1"/>
</dbReference>
<dbReference type="PANTHER" id="PTHR10903:SF73">
    <property type="entry name" value="GTPASE IMAP FAMILY MEMBER 8"/>
    <property type="match status" value="1"/>
</dbReference>